<organism evidence="1 2">
    <name type="scientific">Aegilops tauschii subsp. strangulata</name>
    <name type="common">Goatgrass</name>
    <dbReference type="NCBI Taxonomy" id="200361"/>
    <lineage>
        <taxon>Eukaryota</taxon>
        <taxon>Viridiplantae</taxon>
        <taxon>Streptophyta</taxon>
        <taxon>Embryophyta</taxon>
        <taxon>Tracheophyta</taxon>
        <taxon>Spermatophyta</taxon>
        <taxon>Magnoliopsida</taxon>
        <taxon>Liliopsida</taxon>
        <taxon>Poales</taxon>
        <taxon>Poaceae</taxon>
        <taxon>BOP clade</taxon>
        <taxon>Pooideae</taxon>
        <taxon>Triticodae</taxon>
        <taxon>Triticeae</taxon>
        <taxon>Triticinae</taxon>
        <taxon>Aegilops</taxon>
    </lineage>
</organism>
<name>A0A453ASS6_AEGTS</name>
<evidence type="ECO:0000313" key="2">
    <source>
        <dbReference type="Proteomes" id="UP000015105"/>
    </source>
</evidence>
<reference evidence="2" key="2">
    <citation type="journal article" date="2017" name="Nat. Plants">
        <title>The Aegilops tauschii genome reveals multiple impacts of transposons.</title>
        <authorList>
            <person name="Zhao G."/>
            <person name="Zou C."/>
            <person name="Li K."/>
            <person name="Wang K."/>
            <person name="Li T."/>
            <person name="Gao L."/>
            <person name="Zhang X."/>
            <person name="Wang H."/>
            <person name="Yang Z."/>
            <person name="Liu X."/>
            <person name="Jiang W."/>
            <person name="Mao L."/>
            <person name="Kong X."/>
            <person name="Jiao Y."/>
            <person name="Jia J."/>
        </authorList>
    </citation>
    <scope>NUCLEOTIDE SEQUENCE [LARGE SCALE GENOMIC DNA]</scope>
    <source>
        <strain evidence="2">cv. AL8/78</strain>
    </source>
</reference>
<protein>
    <submittedName>
        <fullName evidence="1">Uncharacterized protein</fullName>
    </submittedName>
</protein>
<evidence type="ECO:0000313" key="1">
    <source>
        <dbReference type="EnsemblPlants" id="AET2Gv20252100.19"/>
    </source>
</evidence>
<reference evidence="1" key="5">
    <citation type="journal article" date="2021" name="G3 (Bethesda)">
        <title>Aegilops tauschii genome assembly Aet v5.0 features greater sequence contiguity and improved annotation.</title>
        <authorList>
            <person name="Wang L."/>
            <person name="Zhu T."/>
            <person name="Rodriguez J.C."/>
            <person name="Deal K.R."/>
            <person name="Dubcovsky J."/>
            <person name="McGuire P.E."/>
            <person name="Lux T."/>
            <person name="Spannagl M."/>
            <person name="Mayer K.F.X."/>
            <person name="Baldrich P."/>
            <person name="Meyers B.C."/>
            <person name="Huo N."/>
            <person name="Gu Y.Q."/>
            <person name="Zhou H."/>
            <person name="Devos K.M."/>
            <person name="Bennetzen J.L."/>
            <person name="Unver T."/>
            <person name="Budak H."/>
            <person name="Gulick P.J."/>
            <person name="Galiba G."/>
            <person name="Kalapos B."/>
            <person name="Nelson D.R."/>
            <person name="Li P."/>
            <person name="You F.M."/>
            <person name="Luo M.C."/>
            <person name="Dvorak J."/>
        </authorList>
    </citation>
    <scope>NUCLEOTIDE SEQUENCE [LARGE SCALE GENOMIC DNA]</scope>
    <source>
        <strain evidence="1">cv. AL8/78</strain>
    </source>
</reference>
<keyword evidence="2" id="KW-1185">Reference proteome</keyword>
<dbReference type="EnsemblPlants" id="AET2Gv20252100.19">
    <property type="protein sequence ID" value="AET2Gv20252100.19"/>
    <property type="gene ID" value="AET2Gv20252100"/>
</dbReference>
<reference evidence="1" key="3">
    <citation type="journal article" date="2017" name="Nature">
        <title>Genome sequence of the progenitor of the wheat D genome Aegilops tauschii.</title>
        <authorList>
            <person name="Luo M.C."/>
            <person name="Gu Y.Q."/>
            <person name="Puiu D."/>
            <person name="Wang H."/>
            <person name="Twardziok S.O."/>
            <person name="Deal K.R."/>
            <person name="Huo N."/>
            <person name="Zhu T."/>
            <person name="Wang L."/>
            <person name="Wang Y."/>
            <person name="McGuire P.E."/>
            <person name="Liu S."/>
            <person name="Long H."/>
            <person name="Ramasamy R.K."/>
            <person name="Rodriguez J.C."/>
            <person name="Van S.L."/>
            <person name="Yuan L."/>
            <person name="Wang Z."/>
            <person name="Xia Z."/>
            <person name="Xiao L."/>
            <person name="Anderson O.D."/>
            <person name="Ouyang S."/>
            <person name="Liang Y."/>
            <person name="Zimin A.V."/>
            <person name="Pertea G."/>
            <person name="Qi P."/>
            <person name="Bennetzen J.L."/>
            <person name="Dai X."/>
            <person name="Dawson M.W."/>
            <person name="Muller H.G."/>
            <person name="Kugler K."/>
            <person name="Rivarola-Duarte L."/>
            <person name="Spannagl M."/>
            <person name="Mayer K.F.X."/>
            <person name="Lu F.H."/>
            <person name="Bevan M.W."/>
            <person name="Leroy P."/>
            <person name="Li P."/>
            <person name="You F.M."/>
            <person name="Sun Q."/>
            <person name="Liu Z."/>
            <person name="Lyons E."/>
            <person name="Wicker T."/>
            <person name="Salzberg S.L."/>
            <person name="Devos K.M."/>
            <person name="Dvorak J."/>
        </authorList>
    </citation>
    <scope>NUCLEOTIDE SEQUENCE [LARGE SCALE GENOMIC DNA]</scope>
    <source>
        <strain evidence="1">cv. AL8/78</strain>
    </source>
</reference>
<proteinExistence type="predicted"/>
<sequence length="43" mass="4721">MSLHGIFKLCQAIDGNSRSIELKPSMELGTDVVLMNGPLPIFF</sequence>
<dbReference type="Proteomes" id="UP000015105">
    <property type="component" value="Chromosome 2D"/>
</dbReference>
<reference evidence="2" key="1">
    <citation type="journal article" date="2014" name="Science">
        <title>Ancient hybridizations among the ancestral genomes of bread wheat.</title>
        <authorList>
            <consortium name="International Wheat Genome Sequencing Consortium,"/>
            <person name="Marcussen T."/>
            <person name="Sandve S.R."/>
            <person name="Heier L."/>
            <person name="Spannagl M."/>
            <person name="Pfeifer M."/>
            <person name="Jakobsen K.S."/>
            <person name="Wulff B.B."/>
            <person name="Steuernagel B."/>
            <person name="Mayer K.F."/>
            <person name="Olsen O.A."/>
        </authorList>
    </citation>
    <scope>NUCLEOTIDE SEQUENCE [LARGE SCALE GENOMIC DNA]</scope>
    <source>
        <strain evidence="2">cv. AL8/78</strain>
    </source>
</reference>
<accession>A0A453ASS6</accession>
<dbReference type="AlphaFoldDB" id="A0A453ASS6"/>
<dbReference type="Gramene" id="AET2Gv20252100.19">
    <property type="protein sequence ID" value="AET2Gv20252100.19"/>
    <property type="gene ID" value="AET2Gv20252100"/>
</dbReference>
<reference evidence="1" key="4">
    <citation type="submission" date="2019-03" db="UniProtKB">
        <authorList>
            <consortium name="EnsemblPlants"/>
        </authorList>
    </citation>
    <scope>IDENTIFICATION</scope>
</reference>